<evidence type="ECO:0000313" key="10">
    <source>
        <dbReference type="Proteomes" id="UP001500827"/>
    </source>
</evidence>
<comment type="caution">
    <text evidence="9">The sequence shown here is derived from an EMBL/GenBank/DDBJ whole genome shotgun (WGS) entry which is preliminary data.</text>
</comment>
<evidence type="ECO:0000259" key="8">
    <source>
        <dbReference type="Pfam" id="PF03167"/>
    </source>
</evidence>
<keyword evidence="7" id="KW-0234">DNA repair</keyword>
<dbReference type="InterPro" id="IPR051536">
    <property type="entry name" value="UDG_Type-4/5"/>
</dbReference>
<keyword evidence="2" id="KW-0479">Metal-binding</keyword>
<accession>A0ABP7KVU8</accession>
<sequence>MAAKIDVVGGEVSEIGFAEARSALAWWLEAGVDIAVQEEPRDWLRPAPPPAKPSAKEPALQPNIVQPSQETLAEIQDWLASSVQLPLAGPGAKRVLPHGPERSPVMLLSDSPALEDAAAGQPIGGEAWQLAQRMLAAIGISADDTYSASISCFHSPGARMSPADREACAEIARHHIRLAQPQRLILFGDGPCTTLLGKRLVGARGHIHKVEGVRTVATFHPRHLINRPLDKSLAWKDLLLLMEDES</sequence>
<evidence type="ECO:0000313" key="9">
    <source>
        <dbReference type="EMBL" id="GAA3888462.1"/>
    </source>
</evidence>
<evidence type="ECO:0000256" key="5">
    <source>
        <dbReference type="ARBA" id="ARBA00023004"/>
    </source>
</evidence>
<evidence type="ECO:0000256" key="1">
    <source>
        <dbReference type="ARBA" id="ARBA00022485"/>
    </source>
</evidence>
<proteinExistence type="predicted"/>
<dbReference type="Gene3D" id="3.40.470.10">
    <property type="entry name" value="Uracil-DNA glycosylase-like domain"/>
    <property type="match status" value="1"/>
</dbReference>
<dbReference type="Pfam" id="PF03167">
    <property type="entry name" value="UDG"/>
    <property type="match status" value="1"/>
</dbReference>
<evidence type="ECO:0000256" key="6">
    <source>
        <dbReference type="ARBA" id="ARBA00023014"/>
    </source>
</evidence>
<keyword evidence="10" id="KW-1185">Reference proteome</keyword>
<dbReference type="InterPro" id="IPR036895">
    <property type="entry name" value="Uracil-DNA_glycosylase-like_sf"/>
</dbReference>
<evidence type="ECO:0000256" key="4">
    <source>
        <dbReference type="ARBA" id="ARBA00022801"/>
    </source>
</evidence>
<dbReference type="Proteomes" id="UP001500827">
    <property type="component" value="Unassembled WGS sequence"/>
</dbReference>
<evidence type="ECO:0000256" key="2">
    <source>
        <dbReference type="ARBA" id="ARBA00022723"/>
    </source>
</evidence>
<feature type="domain" description="Uracil-DNA glycosylase-like" evidence="8">
    <location>
        <begin position="97"/>
        <end position="238"/>
    </location>
</feature>
<keyword evidence="3" id="KW-0227">DNA damage</keyword>
<reference evidence="10" key="1">
    <citation type="journal article" date="2019" name="Int. J. Syst. Evol. Microbiol.">
        <title>The Global Catalogue of Microorganisms (GCM) 10K type strain sequencing project: providing services to taxonomists for standard genome sequencing and annotation.</title>
        <authorList>
            <consortium name="The Broad Institute Genomics Platform"/>
            <consortium name="The Broad Institute Genome Sequencing Center for Infectious Disease"/>
            <person name="Wu L."/>
            <person name="Ma J."/>
        </authorList>
    </citation>
    <scope>NUCLEOTIDE SEQUENCE [LARGE SCALE GENOMIC DNA]</scope>
    <source>
        <strain evidence="10">JCM 17543</strain>
    </source>
</reference>
<protein>
    <recommendedName>
        <fullName evidence="8">Uracil-DNA glycosylase-like domain-containing protein</fullName>
    </recommendedName>
</protein>
<dbReference type="InterPro" id="IPR005122">
    <property type="entry name" value="Uracil-DNA_glycosylase-like"/>
</dbReference>
<dbReference type="PANTHER" id="PTHR33693:SF1">
    <property type="entry name" value="TYPE-4 URACIL-DNA GLYCOSYLASE"/>
    <property type="match status" value="1"/>
</dbReference>
<keyword evidence="1" id="KW-0004">4Fe-4S</keyword>
<keyword evidence="5" id="KW-0408">Iron</keyword>
<keyword evidence="6" id="KW-0411">Iron-sulfur</keyword>
<name>A0ABP7KVU8_9SPHN</name>
<dbReference type="EMBL" id="BAABBM010000001">
    <property type="protein sequence ID" value="GAA3888462.1"/>
    <property type="molecule type" value="Genomic_DNA"/>
</dbReference>
<evidence type="ECO:0000256" key="7">
    <source>
        <dbReference type="ARBA" id="ARBA00023204"/>
    </source>
</evidence>
<dbReference type="PANTHER" id="PTHR33693">
    <property type="entry name" value="TYPE-5 URACIL-DNA GLYCOSYLASE"/>
    <property type="match status" value="1"/>
</dbReference>
<gene>
    <name evidence="9" type="ORF">GCM10022276_04460</name>
</gene>
<organism evidence="9 10">
    <name type="scientific">Sphingomonas limnosediminicola</name>
    <dbReference type="NCBI Taxonomy" id="940133"/>
    <lineage>
        <taxon>Bacteria</taxon>
        <taxon>Pseudomonadati</taxon>
        <taxon>Pseudomonadota</taxon>
        <taxon>Alphaproteobacteria</taxon>
        <taxon>Sphingomonadales</taxon>
        <taxon>Sphingomonadaceae</taxon>
        <taxon>Sphingomonas</taxon>
    </lineage>
</organism>
<evidence type="ECO:0000256" key="3">
    <source>
        <dbReference type="ARBA" id="ARBA00022763"/>
    </source>
</evidence>
<dbReference type="SUPFAM" id="SSF52141">
    <property type="entry name" value="Uracil-DNA glycosylase-like"/>
    <property type="match status" value="1"/>
</dbReference>
<keyword evidence="4" id="KW-0378">Hydrolase</keyword>